<accession>A0AAV6IUQ0</accession>
<sequence length="379" mass="41392">MVTKKVKKKRTRRTKSLEEEEEEEEEEEDDDDDGEGEGEVQKEKKVPLTPPLNKGPRTRLQKRKSDMQPSTKRGDDNDDRMVDETRKGEGPNERRGPLSDMTHGLKFFCGLVLDKGDICPICQYNAYPLIQFICCSLPLNAICFVQSMTIVLLLFCCCTVKLSQAPLLGMDYVHSSVVLAVEVLRSSGLYSLVVLAAAWLPWLVMLFAATAGQPAFISNPPSSWGSTAAVGLSRCGPASPGTVTASQGLSGQICSSPVTAVGLHQPWLPASHSWPSLDRPSHIRVSTARCIVVAASCWCATNGQFNASNGWFRMGKYQWSVSVAAAVPSAESRDICCCCSVCCSEWMYIRTTVAANDASWPIMLLLSSATLLLLFVNEP</sequence>
<comment type="caution">
    <text evidence="3">The sequence shown here is derived from an EMBL/GenBank/DDBJ whole genome shotgun (WGS) entry which is preliminary data.</text>
</comment>
<feature type="compositionally biased region" description="Basic and acidic residues" evidence="1">
    <location>
        <begin position="72"/>
        <end position="97"/>
    </location>
</feature>
<evidence type="ECO:0000313" key="4">
    <source>
        <dbReference type="Proteomes" id="UP000823749"/>
    </source>
</evidence>
<keyword evidence="4" id="KW-1185">Reference proteome</keyword>
<gene>
    <name evidence="3" type="ORF">RHGRI_026527</name>
</gene>
<evidence type="ECO:0000256" key="2">
    <source>
        <dbReference type="SAM" id="Phobius"/>
    </source>
</evidence>
<feature type="region of interest" description="Disordered" evidence="1">
    <location>
        <begin position="1"/>
        <end position="98"/>
    </location>
</feature>
<evidence type="ECO:0000313" key="3">
    <source>
        <dbReference type="EMBL" id="KAG5531948.1"/>
    </source>
</evidence>
<organism evidence="3 4">
    <name type="scientific">Rhododendron griersonianum</name>
    <dbReference type="NCBI Taxonomy" id="479676"/>
    <lineage>
        <taxon>Eukaryota</taxon>
        <taxon>Viridiplantae</taxon>
        <taxon>Streptophyta</taxon>
        <taxon>Embryophyta</taxon>
        <taxon>Tracheophyta</taxon>
        <taxon>Spermatophyta</taxon>
        <taxon>Magnoliopsida</taxon>
        <taxon>eudicotyledons</taxon>
        <taxon>Gunneridae</taxon>
        <taxon>Pentapetalae</taxon>
        <taxon>asterids</taxon>
        <taxon>Ericales</taxon>
        <taxon>Ericaceae</taxon>
        <taxon>Ericoideae</taxon>
        <taxon>Rhodoreae</taxon>
        <taxon>Rhododendron</taxon>
    </lineage>
</organism>
<dbReference type="AlphaFoldDB" id="A0AAV6IUQ0"/>
<protein>
    <submittedName>
        <fullName evidence="3">Uncharacterized protein</fullName>
    </submittedName>
</protein>
<evidence type="ECO:0000256" key="1">
    <source>
        <dbReference type="SAM" id="MobiDB-lite"/>
    </source>
</evidence>
<feature type="compositionally biased region" description="Acidic residues" evidence="1">
    <location>
        <begin position="18"/>
        <end position="38"/>
    </location>
</feature>
<dbReference type="EMBL" id="JACTNZ010000009">
    <property type="protein sequence ID" value="KAG5531948.1"/>
    <property type="molecule type" value="Genomic_DNA"/>
</dbReference>
<proteinExistence type="predicted"/>
<dbReference type="Proteomes" id="UP000823749">
    <property type="component" value="Chromosome 9"/>
</dbReference>
<name>A0AAV6IUQ0_9ERIC</name>
<feature type="transmembrane region" description="Helical" evidence="2">
    <location>
        <begin position="189"/>
        <end position="209"/>
    </location>
</feature>
<keyword evidence="2" id="KW-1133">Transmembrane helix</keyword>
<keyword evidence="2" id="KW-0472">Membrane</keyword>
<feature type="compositionally biased region" description="Basic residues" evidence="1">
    <location>
        <begin position="1"/>
        <end position="14"/>
    </location>
</feature>
<keyword evidence="2" id="KW-0812">Transmembrane</keyword>
<reference evidence="3" key="1">
    <citation type="submission" date="2020-08" db="EMBL/GenBank/DDBJ databases">
        <title>Plant Genome Project.</title>
        <authorList>
            <person name="Zhang R.-G."/>
        </authorList>
    </citation>
    <scope>NUCLEOTIDE SEQUENCE</scope>
    <source>
        <strain evidence="3">WSP0</strain>
        <tissue evidence="3">Leaf</tissue>
    </source>
</reference>